<dbReference type="AlphaFoldDB" id="A0A0C3JMP1"/>
<proteinExistence type="predicted"/>
<organism evidence="6 7">
    <name type="scientific">Pisolithus tinctorius Marx 270</name>
    <dbReference type="NCBI Taxonomy" id="870435"/>
    <lineage>
        <taxon>Eukaryota</taxon>
        <taxon>Fungi</taxon>
        <taxon>Dikarya</taxon>
        <taxon>Basidiomycota</taxon>
        <taxon>Agaricomycotina</taxon>
        <taxon>Agaricomycetes</taxon>
        <taxon>Agaricomycetidae</taxon>
        <taxon>Boletales</taxon>
        <taxon>Sclerodermatineae</taxon>
        <taxon>Pisolithaceae</taxon>
        <taxon>Pisolithus</taxon>
    </lineage>
</organism>
<dbReference type="EMBL" id="KN831952">
    <property type="protein sequence ID" value="KIO10443.1"/>
    <property type="molecule type" value="Genomic_DNA"/>
</dbReference>
<keyword evidence="3" id="KW-0862">Zinc</keyword>
<dbReference type="Pfam" id="PF14737">
    <property type="entry name" value="DUF4470"/>
    <property type="match status" value="1"/>
</dbReference>
<dbReference type="GO" id="GO:0000981">
    <property type="term" value="F:DNA-binding transcription factor activity, RNA polymerase II-specific"/>
    <property type="evidence" value="ECO:0007669"/>
    <property type="project" value="TreeGrafter"/>
</dbReference>
<dbReference type="PANTHER" id="PTHR10237:SF15">
    <property type="entry name" value="LD37257P"/>
    <property type="match status" value="1"/>
</dbReference>
<dbReference type="OrthoDB" id="432970at2759"/>
<dbReference type="GO" id="GO:0008270">
    <property type="term" value="F:zinc ion binding"/>
    <property type="evidence" value="ECO:0007669"/>
    <property type="project" value="UniProtKB-KW"/>
</dbReference>
<dbReference type="STRING" id="870435.A0A0C3JMP1"/>
<dbReference type="InterPro" id="IPR027974">
    <property type="entry name" value="DUF4470"/>
</dbReference>
<gene>
    <name evidence="6" type="ORF">M404DRAFT_995635</name>
</gene>
<keyword evidence="1" id="KW-0479">Metal-binding</keyword>
<feature type="domain" description="MYND-type" evidence="5">
    <location>
        <begin position="1152"/>
        <end position="1190"/>
    </location>
</feature>
<dbReference type="Gene3D" id="6.10.140.2220">
    <property type="match status" value="1"/>
</dbReference>
<evidence type="ECO:0000256" key="2">
    <source>
        <dbReference type="ARBA" id="ARBA00022771"/>
    </source>
</evidence>
<sequence>MSHVLYWPGRIYFYPLGNTSAVCLTEELPPERKADVLLLGCGDPRHILYTVYADTSTSSVEPRKLDITCCDYEAAVLARNTLLFTLLADDGAEDRLSTIWNIFYHMMLDENSLSLLIEQCRKLVPLAESLESWRQGPYAHIVTMCNSDTLSEIGRFWKLWLGTSNFNAKQAKRFKGNFQDGIKNVRKPHEDGLVMTSMRSAGPLAPLTLFAVTEQFKRFWTTGVTDDGSPDVKPANNPNPTFAFSLFGNEFAVHYGTDPISGFHLAEALASSGLELSTKSPSVIHKIVQTARQQFSTWCKAVIRRVQNTSVSSASLVVRMYAGEALAFCQALHFVNRPSMAHTPIFIAPWKRSVVQLDDASYSPSTPSPAPTSFNVIETSNLLDHLGLQNLLTVTTPLLSNSPSSTIYTEALLPAGDSPAQGILDHLCGDLSTISLLLGVIPSAYISCFTTRSNTSETMMQSIANSSANQYHERLAWKHINFGHLSDSLHEGELSFAPHQLAGELFDIYLKMFSDEDLRKRMAILSLGKSQLMQKIRFSGIIHYTRRSFALLLAHIRTRVRYDWNKVINDLEVLILQDHTLLTGSNFYQEMVCQLHLAGFWLPWLSPAEVRELRSQEDPPIFRSWSTVPEVVTVVLVVPRHAIAKVQSDLSNAGTPILQCEIRADSKHNAFACISASFGKLEVSGEGENKVAVVVEDRTGISGTSPLIVSFPVLSTTLIHTSGGTVGLAVRSTLGPAAALAQKLGLEMCLFKALLTDERYAHVLIRAPTASEGTINSEFPLVPPKLDTMTRGHPIHVEMDESNTHIQSLTAHIDVVDAAGQASLSSGCTVTVEQLSLNKAKLCVGQYQHIISFPLPIDATNAKLRIARKSKYVEVVAPMTLTLNVKGESNVAGNFRTTFDYGVPTLWSMHRMNLDRCPSFKPSRSHKAFDWLGPHVGLMFSQRERIARNRNTFPGSTTPDTMMNLKDSLHTLLISATGLQGPIHTEFALWNPVENASYATILVTDVRLDIGSHTVVADSWIIPGSNDIQDKLKREITQVLSIKTDAHESEAWRHLLPLLIERCRTWKHKSSCEYLVHDSIPLYPGAGSDPKKVPWCSCGMGIGTKVLRERYGSVSAKYATRAAISPLFAVSYMEKVGMQMDDPVGPPALTGCAACGKGGAPLSACSRCRKVKYCSKDCQVKDWKTHKTSCVST</sequence>
<dbReference type="PANTHER" id="PTHR10237">
    <property type="entry name" value="DEFORMED EPIDERMAL AUTOREGULATORY FACTOR 1 HOMOLOG SUPPRESSIN"/>
    <property type="match status" value="1"/>
</dbReference>
<dbReference type="Proteomes" id="UP000054217">
    <property type="component" value="Unassembled WGS sequence"/>
</dbReference>
<dbReference type="Pfam" id="PF01753">
    <property type="entry name" value="zf-MYND"/>
    <property type="match status" value="1"/>
</dbReference>
<evidence type="ECO:0000313" key="6">
    <source>
        <dbReference type="EMBL" id="KIO10443.1"/>
    </source>
</evidence>
<keyword evidence="7" id="KW-1185">Reference proteome</keyword>
<dbReference type="InParanoid" id="A0A0C3JMP1"/>
<reference evidence="6 7" key="1">
    <citation type="submission" date="2014-04" db="EMBL/GenBank/DDBJ databases">
        <authorList>
            <consortium name="DOE Joint Genome Institute"/>
            <person name="Kuo A."/>
            <person name="Kohler A."/>
            <person name="Costa M.D."/>
            <person name="Nagy L.G."/>
            <person name="Floudas D."/>
            <person name="Copeland A."/>
            <person name="Barry K.W."/>
            <person name="Cichocki N."/>
            <person name="Veneault-Fourrey C."/>
            <person name="LaButti K."/>
            <person name="Lindquist E.A."/>
            <person name="Lipzen A."/>
            <person name="Lundell T."/>
            <person name="Morin E."/>
            <person name="Murat C."/>
            <person name="Sun H."/>
            <person name="Tunlid A."/>
            <person name="Henrissat B."/>
            <person name="Grigoriev I.V."/>
            <person name="Hibbett D.S."/>
            <person name="Martin F."/>
            <person name="Nordberg H.P."/>
            <person name="Cantor M.N."/>
            <person name="Hua S.X."/>
        </authorList>
    </citation>
    <scope>NUCLEOTIDE SEQUENCE [LARGE SCALE GENOMIC DNA]</scope>
    <source>
        <strain evidence="6 7">Marx 270</strain>
    </source>
</reference>
<dbReference type="PROSITE" id="PS50865">
    <property type="entry name" value="ZF_MYND_2"/>
    <property type="match status" value="1"/>
</dbReference>
<evidence type="ECO:0000259" key="5">
    <source>
        <dbReference type="PROSITE" id="PS50865"/>
    </source>
</evidence>
<evidence type="ECO:0000256" key="4">
    <source>
        <dbReference type="PROSITE-ProRule" id="PRU00134"/>
    </source>
</evidence>
<protein>
    <recommendedName>
        <fullName evidence="5">MYND-type domain-containing protein</fullName>
    </recommendedName>
</protein>
<reference evidence="7" key="2">
    <citation type="submission" date="2015-01" db="EMBL/GenBank/DDBJ databases">
        <title>Evolutionary Origins and Diversification of the Mycorrhizal Mutualists.</title>
        <authorList>
            <consortium name="DOE Joint Genome Institute"/>
            <consortium name="Mycorrhizal Genomics Consortium"/>
            <person name="Kohler A."/>
            <person name="Kuo A."/>
            <person name="Nagy L.G."/>
            <person name="Floudas D."/>
            <person name="Copeland A."/>
            <person name="Barry K.W."/>
            <person name="Cichocki N."/>
            <person name="Veneault-Fourrey C."/>
            <person name="LaButti K."/>
            <person name="Lindquist E.A."/>
            <person name="Lipzen A."/>
            <person name="Lundell T."/>
            <person name="Morin E."/>
            <person name="Murat C."/>
            <person name="Riley R."/>
            <person name="Ohm R."/>
            <person name="Sun H."/>
            <person name="Tunlid A."/>
            <person name="Henrissat B."/>
            <person name="Grigoriev I.V."/>
            <person name="Hibbett D.S."/>
            <person name="Martin F."/>
        </authorList>
    </citation>
    <scope>NUCLEOTIDE SEQUENCE [LARGE SCALE GENOMIC DNA]</scope>
    <source>
        <strain evidence="7">Marx 270</strain>
    </source>
</reference>
<keyword evidence="2 4" id="KW-0863">Zinc-finger</keyword>
<dbReference type="InterPro" id="IPR024119">
    <property type="entry name" value="TF_DEAF-1"/>
</dbReference>
<dbReference type="HOGENOM" id="CLU_007974_0_1_1"/>
<dbReference type="InterPro" id="IPR002893">
    <property type="entry name" value="Znf_MYND"/>
</dbReference>
<accession>A0A0C3JMP1</accession>
<dbReference type="PROSITE" id="PS01360">
    <property type="entry name" value="ZF_MYND_1"/>
    <property type="match status" value="1"/>
</dbReference>
<evidence type="ECO:0000256" key="1">
    <source>
        <dbReference type="ARBA" id="ARBA00022723"/>
    </source>
</evidence>
<evidence type="ECO:0000313" key="7">
    <source>
        <dbReference type="Proteomes" id="UP000054217"/>
    </source>
</evidence>
<dbReference type="SUPFAM" id="SSF144232">
    <property type="entry name" value="HIT/MYND zinc finger-like"/>
    <property type="match status" value="1"/>
</dbReference>
<name>A0A0C3JMP1_PISTI</name>
<evidence type="ECO:0000256" key="3">
    <source>
        <dbReference type="ARBA" id="ARBA00022833"/>
    </source>
</evidence>
<dbReference type="GO" id="GO:0005634">
    <property type="term" value="C:nucleus"/>
    <property type="evidence" value="ECO:0007669"/>
    <property type="project" value="TreeGrafter"/>
</dbReference>